<dbReference type="PROSITE" id="PS50995">
    <property type="entry name" value="HTH_MARR_2"/>
    <property type="match status" value="1"/>
</dbReference>
<sequence>MKAKHILLDLLDYLELYVADNERDGRKLSTADFIGFLNKNIEIASLKRDAISGGKDDFLMDQSVNSKISTDISILVSLLFRYAKNYIKKALKGSKINTADEFSFLITLLTYESLSKQELINIQVMEKTSGIEIINRLIKKGYICQFDDEVDKRSKRIRITDAGRKELISILPQMNMVARIIVGKLSKDEQQTLVYLLRKLDDYHNDIFLNQKQAGLEEIAGLNE</sequence>
<dbReference type="AlphaFoldDB" id="A0A644WDB0"/>
<dbReference type="SMART" id="SM00347">
    <property type="entry name" value="HTH_MARR"/>
    <property type="match status" value="1"/>
</dbReference>
<dbReference type="GO" id="GO:0003677">
    <property type="term" value="F:DNA binding"/>
    <property type="evidence" value="ECO:0007669"/>
    <property type="project" value="UniProtKB-KW"/>
</dbReference>
<organism evidence="5">
    <name type="scientific">bioreactor metagenome</name>
    <dbReference type="NCBI Taxonomy" id="1076179"/>
    <lineage>
        <taxon>unclassified sequences</taxon>
        <taxon>metagenomes</taxon>
        <taxon>ecological metagenomes</taxon>
    </lineage>
</organism>
<gene>
    <name evidence="5" type="ORF">SDC9_46548</name>
</gene>
<accession>A0A644WDB0</accession>
<keyword evidence="2" id="KW-0238">DNA-binding</keyword>
<evidence type="ECO:0000256" key="1">
    <source>
        <dbReference type="ARBA" id="ARBA00023015"/>
    </source>
</evidence>
<evidence type="ECO:0000256" key="3">
    <source>
        <dbReference type="ARBA" id="ARBA00023163"/>
    </source>
</evidence>
<dbReference type="Pfam" id="PF13463">
    <property type="entry name" value="HTH_27"/>
    <property type="match status" value="1"/>
</dbReference>
<feature type="domain" description="HTH marR-type" evidence="4">
    <location>
        <begin position="72"/>
        <end position="202"/>
    </location>
</feature>
<dbReference type="EMBL" id="VSSQ01000722">
    <property type="protein sequence ID" value="MPM00324.1"/>
    <property type="molecule type" value="Genomic_DNA"/>
</dbReference>
<protein>
    <recommendedName>
        <fullName evidence="4">HTH marR-type domain-containing protein</fullName>
    </recommendedName>
</protein>
<dbReference type="SUPFAM" id="SSF46785">
    <property type="entry name" value="Winged helix' DNA-binding domain"/>
    <property type="match status" value="1"/>
</dbReference>
<dbReference type="InterPro" id="IPR000835">
    <property type="entry name" value="HTH_MarR-typ"/>
</dbReference>
<proteinExistence type="predicted"/>
<dbReference type="InterPro" id="IPR036388">
    <property type="entry name" value="WH-like_DNA-bd_sf"/>
</dbReference>
<dbReference type="PANTHER" id="PTHR42756:SF1">
    <property type="entry name" value="TRANSCRIPTIONAL REPRESSOR OF EMRAB OPERON"/>
    <property type="match status" value="1"/>
</dbReference>
<dbReference type="GO" id="GO:0003700">
    <property type="term" value="F:DNA-binding transcription factor activity"/>
    <property type="evidence" value="ECO:0007669"/>
    <property type="project" value="InterPro"/>
</dbReference>
<evidence type="ECO:0000259" key="4">
    <source>
        <dbReference type="PROSITE" id="PS50995"/>
    </source>
</evidence>
<dbReference type="PANTHER" id="PTHR42756">
    <property type="entry name" value="TRANSCRIPTIONAL REGULATOR, MARR"/>
    <property type="match status" value="1"/>
</dbReference>
<evidence type="ECO:0000313" key="5">
    <source>
        <dbReference type="EMBL" id="MPM00324.1"/>
    </source>
</evidence>
<keyword evidence="1" id="KW-0805">Transcription regulation</keyword>
<dbReference type="InterPro" id="IPR036390">
    <property type="entry name" value="WH_DNA-bd_sf"/>
</dbReference>
<reference evidence="5" key="1">
    <citation type="submission" date="2019-08" db="EMBL/GenBank/DDBJ databases">
        <authorList>
            <person name="Kucharzyk K."/>
            <person name="Murdoch R.W."/>
            <person name="Higgins S."/>
            <person name="Loffler F."/>
        </authorList>
    </citation>
    <scope>NUCLEOTIDE SEQUENCE</scope>
</reference>
<evidence type="ECO:0000256" key="2">
    <source>
        <dbReference type="ARBA" id="ARBA00023125"/>
    </source>
</evidence>
<name>A0A644WDB0_9ZZZZ</name>
<keyword evidence="3" id="KW-0804">Transcription</keyword>
<dbReference type="Gene3D" id="1.10.10.10">
    <property type="entry name" value="Winged helix-like DNA-binding domain superfamily/Winged helix DNA-binding domain"/>
    <property type="match status" value="1"/>
</dbReference>
<dbReference type="PRINTS" id="PR00598">
    <property type="entry name" value="HTHMARR"/>
</dbReference>
<comment type="caution">
    <text evidence="5">The sequence shown here is derived from an EMBL/GenBank/DDBJ whole genome shotgun (WGS) entry which is preliminary data.</text>
</comment>